<dbReference type="InterPro" id="IPR000232">
    <property type="entry name" value="HSF_DNA-bd"/>
</dbReference>
<reference evidence="3" key="1">
    <citation type="submission" date="2021-01" db="EMBL/GenBank/DDBJ databases">
        <authorList>
            <consortium name="Genoscope - CEA"/>
            <person name="William W."/>
        </authorList>
    </citation>
    <scope>NUCLEOTIDE SEQUENCE</scope>
</reference>
<evidence type="ECO:0000313" key="3">
    <source>
        <dbReference type="EMBL" id="CAD8197167.1"/>
    </source>
</evidence>
<evidence type="ECO:0000313" key="4">
    <source>
        <dbReference type="Proteomes" id="UP000689195"/>
    </source>
</evidence>
<comment type="caution">
    <text evidence="3">The sequence shown here is derived from an EMBL/GenBank/DDBJ whole genome shotgun (WGS) entry which is preliminary data.</text>
</comment>
<evidence type="ECO:0000256" key="1">
    <source>
        <dbReference type="ARBA" id="ARBA00023125"/>
    </source>
</evidence>
<dbReference type="GO" id="GO:0043565">
    <property type="term" value="F:sequence-specific DNA binding"/>
    <property type="evidence" value="ECO:0007669"/>
    <property type="project" value="InterPro"/>
</dbReference>
<dbReference type="PANTHER" id="PTHR10015">
    <property type="entry name" value="HEAT SHOCK TRANSCRIPTION FACTOR"/>
    <property type="match status" value="1"/>
</dbReference>
<proteinExistence type="predicted"/>
<sequence length="178" mass="21403">MVNAFNTNNIQSFLRQLSFYKFKMQKNKQNQKQYFHPYFQKGRRDLLNKIQRITNDKLNQDNLDQVSSLEQIKIQNQQLQGQLQQLKINQQYILKQLIIQAKIQATLASRVERITQNMAFIYGEDRQSEFAKPMKLFFKIIQGYRADQLERIIAFLIFEMDFPTPISENYSPIQFPYY</sequence>
<organism evidence="3 4">
    <name type="scientific">Paramecium pentaurelia</name>
    <dbReference type="NCBI Taxonomy" id="43138"/>
    <lineage>
        <taxon>Eukaryota</taxon>
        <taxon>Sar</taxon>
        <taxon>Alveolata</taxon>
        <taxon>Ciliophora</taxon>
        <taxon>Intramacronucleata</taxon>
        <taxon>Oligohymenophorea</taxon>
        <taxon>Peniculida</taxon>
        <taxon>Parameciidae</taxon>
        <taxon>Paramecium</taxon>
    </lineage>
</organism>
<dbReference type="GO" id="GO:0003700">
    <property type="term" value="F:DNA-binding transcription factor activity"/>
    <property type="evidence" value="ECO:0007669"/>
    <property type="project" value="InterPro"/>
</dbReference>
<name>A0A8S1X6W8_9CILI</name>
<dbReference type="Proteomes" id="UP000689195">
    <property type="component" value="Unassembled WGS sequence"/>
</dbReference>
<keyword evidence="1" id="KW-0238">DNA-binding</keyword>
<dbReference type="Pfam" id="PF00447">
    <property type="entry name" value="HSF_DNA-bind"/>
    <property type="match status" value="1"/>
</dbReference>
<keyword evidence="4" id="KW-1185">Reference proteome</keyword>
<feature type="domain" description="HSF-type DNA-binding" evidence="2">
    <location>
        <begin position="3"/>
        <end position="52"/>
    </location>
</feature>
<evidence type="ECO:0000259" key="2">
    <source>
        <dbReference type="Pfam" id="PF00447"/>
    </source>
</evidence>
<protein>
    <recommendedName>
        <fullName evidence="2">HSF-type DNA-binding domain-containing protein</fullName>
    </recommendedName>
</protein>
<dbReference type="PANTHER" id="PTHR10015:SF206">
    <property type="entry name" value="HSF-TYPE DNA-BINDING DOMAIN-CONTAINING PROTEIN"/>
    <property type="match status" value="1"/>
</dbReference>
<dbReference type="EMBL" id="CAJJDO010000114">
    <property type="protein sequence ID" value="CAD8197167.1"/>
    <property type="molecule type" value="Genomic_DNA"/>
</dbReference>
<accession>A0A8S1X6W8</accession>
<dbReference type="OrthoDB" id="311716at2759"/>
<dbReference type="AlphaFoldDB" id="A0A8S1X6W8"/>
<gene>
    <name evidence="3" type="ORF">PPENT_87.1.T1140148</name>
</gene>